<reference evidence="1 2" key="1">
    <citation type="submission" date="2014-03" db="EMBL/GenBank/DDBJ databases">
        <title>Draft Genome of Photorhabdus temperata Meg1.</title>
        <authorList>
            <person name="Hurst S.G.IV."/>
            <person name="Morris K."/>
            <person name="Thomas K."/>
            <person name="Tisa L.S."/>
        </authorList>
    </citation>
    <scope>NUCLEOTIDE SEQUENCE [LARGE SCALE GENOMIC DNA]</scope>
    <source>
        <strain evidence="1 2">Meg1</strain>
    </source>
</reference>
<dbReference type="AlphaFoldDB" id="A0A081RYM1"/>
<proteinExistence type="predicted"/>
<name>A0A081RYM1_PHOTE</name>
<organism evidence="1 2">
    <name type="scientific">Photorhabdus temperata subsp. temperata Meg1</name>
    <dbReference type="NCBI Taxonomy" id="1393735"/>
    <lineage>
        <taxon>Bacteria</taxon>
        <taxon>Pseudomonadati</taxon>
        <taxon>Pseudomonadota</taxon>
        <taxon>Gammaproteobacteria</taxon>
        <taxon>Enterobacterales</taxon>
        <taxon>Morganellaceae</taxon>
        <taxon>Photorhabdus</taxon>
    </lineage>
</organism>
<evidence type="ECO:0000313" key="2">
    <source>
        <dbReference type="Proteomes" id="UP000028002"/>
    </source>
</evidence>
<gene>
    <name evidence="1" type="ORF">MEG1DRAFT_01464</name>
</gene>
<comment type="caution">
    <text evidence="1">The sequence shown here is derived from an EMBL/GenBank/DDBJ whole genome shotgun (WGS) entry which is preliminary data.</text>
</comment>
<protein>
    <submittedName>
        <fullName evidence="1">Uncharacterized protein</fullName>
    </submittedName>
</protein>
<evidence type="ECO:0000313" key="1">
    <source>
        <dbReference type="EMBL" id="KER03774.1"/>
    </source>
</evidence>
<dbReference type="EMBL" id="JGVH01000022">
    <property type="protein sequence ID" value="KER03774.1"/>
    <property type="molecule type" value="Genomic_DNA"/>
</dbReference>
<sequence length="37" mass="4262">MSLIDYQATAKLLEQFSNANCQMMSNLRELLLVLQCK</sequence>
<accession>A0A081RYM1</accession>
<dbReference type="Proteomes" id="UP000028002">
    <property type="component" value="Unassembled WGS sequence"/>
</dbReference>